<feature type="chain" id="PRO_5039930611" evidence="3">
    <location>
        <begin position="18"/>
        <end position="196"/>
    </location>
</feature>
<dbReference type="Proteomes" id="UP000036681">
    <property type="component" value="Unplaced"/>
</dbReference>
<protein>
    <submittedName>
        <fullName evidence="5">Histidine acid phosphatase</fullName>
    </submittedName>
</protein>
<evidence type="ECO:0000313" key="4">
    <source>
        <dbReference type="Proteomes" id="UP000036681"/>
    </source>
</evidence>
<reference evidence="5" key="1">
    <citation type="submission" date="2023-03" db="UniProtKB">
        <authorList>
            <consortium name="WormBaseParasite"/>
        </authorList>
    </citation>
    <scope>IDENTIFICATION</scope>
</reference>
<dbReference type="InterPro" id="IPR029033">
    <property type="entry name" value="His_PPase_superfam"/>
</dbReference>
<comment type="similarity">
    <text evidence="2">Belongs to the histidine acid phosphatase family.</text>
</comment>
<proteinExistence type="inferred from homology"/>
<sequence length="196" mass="22778">MLKLSVFAVSFLMSVHCDNLIMVQPVWRHGDRSPTTTFPNDPNQESAWPLGWGQLTPVWRHGDRSPTTTFPNDPNQESAWPLGWGQLTPIGMDQQVFLGNALYEEYVVKNKFLSTSLSFNEMYIRSTDVNRTLISAYCNLIGMYYNRTKAVVDEDYPANPRWPPYLVPFPVHTIAKDRDYFCVKNRYQELLWLHVQ</sequence>
<organism evidence="4 5">
    <name type="scientific">Ascaris lumbricoides</name>
    <name type="common">Giant roundworm</name>
    <dbReference type="NCBI Taxonomy" id="6252"/>
    <lineage>
        <taxon>Eukaryota</taxon>
        <taxon>Metazoa</taxon>
        <taxon>Ecdysozoa</taxon>
        <taxon>Nematoda</taxon>
        <taxon>Chromadorea</taxon>
        <taxon>Rhabditida</taxon>
        <taxon>Spirurina</taxon>
        <taxon>Ascaridomorpha</taxon>
        <taxon>Ascaridoidea</taxon>
        <taxon>Ascarididae</taxon>
        <taxon>Ascaris</taxon>
    </lineage>
</organism>
<keyword evidence="4" id="KW-1185">Reference proteome</keyword>
<dbReference type="WBParaSite" id="ALUE_0000832501-mRNA-1">
    <property type="protein sequence ID" value="ALUE_0000832501-mRNA-1"/>
    <property type="gene ID" value="ALUE_0000832501"/>
</dbReference>
<comment type="catalytic activity">
    <reaction evidence="1">
        <text>a phosphate monoester + H2O = an alcohol + phosphate</text>
        <dbReference type="Rhea" id="RHEA:15017"/>
        <dbReference type="ChEBI" id="CHEBI:15377"/>
        <dbReference type="ChEBI" id="CHEBI:30879"/>
        <dbReference type="ChEBI" id="CHEBI:43474"/>
        <dbReference type="ChEBI" id="CHEBI:67140"/>
        <dbReference type="EC" id="3.1.3.2"/>
    </reaction>
</comment>
<evidence type="ECO:0000313" key="5">
    <source>
        <dbReference type="WBParaSite" id="ALUE_0000832501-mRNA-1"/>
    </source>
</evidence>
<evidence type="ECO:0000256" key="3">
    <source>
        <dbReference type="SAM" id="SignalP"/>
    </source>
</evidence>
<dbReference type="Gene3D" id="3.40.50.1240">
    <property type="entry name" value="Phosphoglycerate mutase-like"/>
    <property type="match status" value="2"/>
</dbReference>
<evidence type="ECO:0000256" key="1">
    <source>
        <dbReference type="ARBA" id="ARBA00000032"/>
    </source>
</evidence>
<dbReference type="Pfam" id="PF00328">
    <property type="entry name" value="His_Phos_2"/>
    <property type="match status" value="1"/>
</dbReference>
<dbReference type="InterPro" id="IPR000560">
    <property type="entry name" value="His_Pase_clade-2"/>
</dbReference>
<dbReference type="PANTHER" id="PTHR11567">
    <property type="entry name" value="ACID PHOSPHATASE-RELATED"/>
    <property type="match status" value="1"/>
</dbReference>
<dbReference type="PROSITE" id="PS00616">
    <property type="entry name" value="HIS_ACID_PHOSPHAT_1"/>
    <property type="match status" value="1"/>
</dbReference>
<dbReference type="InterPro" id="IPR050645">
    <property type="entry name" value="Histidine_acid_phosphatase"/>
</dbReference>
<keyword evidence="3" id="KW-0732">Signal</keyword>
<name>A0A9J2PEC4_ASCLU</name>
<feature type="signal peptide" evidence="3">
    <location>
        <begin position="1"/>
        <end position="17"/>
    </location>
</feature>
<dbReference type="SUPFAM" id="SSF53254">
    <property type="entry name" value="Phosphoglycerate mutase-like"/>
    <property type="match status" value="2"/>
</dbReference>
<accession>A0A9J2PEC4</accession>
<evidence type="ECO:0000256" key="2">
    <source>
        <dbReference type="ARBA" id="ARBA00005375"/>
    </source>
</evidence>
<dbReference type="CDD" id="cd07061">
    <property type="entry name" value="HP_HAP_like"/>
    <property type="match status" value="1"/>
</dbReference>
<dbReference type="GO" id="GO:0003993">
    <property type="term" value="F:acid phosphatase activity"/>
    <property type="evidence" value="ECO:0007669"/>
    <property type="project" value="UniProtKB-EC"/>
</dbReference>
<dbReference type="PANTHER" id="PTHR11567:SF198">
    <property type="entry name" value="HISTIDINE ACID PHOSPHATASE"/>
    <property type="match status" value="1"/>
</dbReference>
<dbReference type="AlphaFoldDB" id="A0A9J2PEC4"/>
<dbReference type="InterPro" id="IPR033379">
    <property type="entry name" value="Acid_Pase_AS"/>
</dbReference>